<evidence type="ECO:0000313" key="2">
    <source>
        <dbReference type="Proteomes" id="UP000287166"/>
    </source>
</evidence>
<dbReference type="EMBL" id="BFAD01000018">
    <property type="protein sequence ID" value="GBE90063.1"/>
    <property type="molecule type" value="Genomic_DNA"/>
</dbReference>
<gene>
    <name evidence="1" type="ORF">SCP_1800850</name>
</gene>
<keyword evidence="2" id="KW-1185">Reference proteome</keyword>
<dbReference type="InParanoid" id="A0A401H6Q8"/>
<dbReference type="Proteomes" id="UP000287166">
    <property type="component" value="Unassembled WGS sequence"/>
</dbReference>
<dbReference type="STRING" id="139825.A0A401H6Q8"/>
<comment type="caution">
    <text evidence="1">The sequence shown here is derived from an EMBL/GenBank/DDBJ whole genome shotgun (WGS) entry which is preliminary data.</text>
</comment>
<dbReference type="OrthoDB" id="2691920at2759"/>
<evidence type="ECO:0000313" key="1">
    <source>
        <dbReference type="EMBL" id="GBE90063.1"/>
    </source>
</evidence>
<accession>A0A401H6Q8</accession>
<protein>
    <submittedName>
        <fullName evidence="1">Uncharacterized protein</fullName>
    </submittedName>
</protein>
<dbReference type="AlphaFoldDB" id="A0A401H6Q8"/>
<name>A0A401H6Q8_9APHY</name>
<proteinExistence type="predicted"/>
<reference evidence="1 2" key="1">
    <citation type="journal article" date="2018" name="Sci. Rep.">
        <title>Genome sequence of the cauliflower mushroom Sparassis crispa (Hanabiratake) and its association with beneficial usage.</title>
        <authorList>
            <person name="Kiyama R."/>
            <person name="Furutani Y."/>
            <person name="Kawaguchi K."/>
            <person name="Nakanishi T."/>
        </authorList>
    </citation>
    <scope>NUCLEOTIDE SEQUENCE [LARGE SCALE GENOMIC DNA]</scope>
</reference>
<dbReference type="RefSeq" id="XP_027620976.1">
    <property type="nucleotide sequence ID" value="XM_027765175.1"/>
</dbReference>
<dbReference type="GeneID" id="38786980"/>
<organism evidence="1 2">
    <name type="scientific">Sparassis crispa</name>
    <dbReference type="NCBI Taxonomy" id="139825"/>
    <lineage>
        <taxon>Eukaryota</taxon>
        <taxon>Fungi</taxon>
        <taxon>Dikarya</taxon>
        <taxon>Basidiomycota</taxon>
        <taxon>Agaricomycotina</taxon>
        <taxon>Agaricomycetes</taxon>
        <taxon>Polyporales</taxon>
        <taxon>Sparassidaceae</taxon>
        <taxon>Sparassis</taxon>
    </lineage>
</organism>
<sequence length="306" mass="33346">MLLGPPSGTGVAGPSGMHEVPAAVLGLSDMHMEANTPVAEEFTSPIDANVAEVQAIEALPIPPLLTSSGRPIRTNCNQLPARYRDVIPEGPTCMSQPEEMRELGEEPTSAPLGTPVSELYMPNLVRSLPNSFSLVHQYLHVPLRDPDDGVSVENLVIGQAPRDESDDYTIASLSPAPHLFGPYPNKSSYLLGWWYWNGSMTKSKSDFKDLLAVLSNPRFTVLDLVGTKWDIIDHQLGDSGPSTIFNARDGWRETLVVISIPSGQRGVPPADFKISGIFYCPLEEVTRAVFESTAAATFHFELYTLL</sequence>